<dbReference type="PANTHER" id="PTHR33408">
    <property type="entry name" value="TRANSPOSASE"/>
    <property type="match status" value="1"/>
</dbReference>
<keyword evidence="3" id="KW-1185">Reference proteome</keyword>
<protein>
    <recommendedName>
        <fullName evidence="1">Transposase DDE domain-containing protein</fullName>
    </recommendedName>
</protein>
<gene>
    <name evidence="2" type="ORF">Mam01_62160</name>
</gene>
<proteinExistence type="predicted"/>
<evidence type="ECO:0000313" key="3">
    <source>
        <dbReference type="Proteomes" id="UP000651728"/>
    </source>
</evidence>
<organism evidence="2 3">
    <name type="scientific">Microbispora amethystogenes</name>
    <dbReference type="NCBI Taxonomy" id="1427754"/>
    <lineage>
        <taxon>Bacteria</taxon>
        <taxon>Bacillati</taxon>
        <taxon>Actinomycetota</taxon>
        <taxon>Actinomycetes</taxon>
        <taxon>Streptosporangiales</taxon>
        <taxon>Streptosporangiaceae</taxon>
        <taxon>Microbispora</taxon>
    </lineage>
</organism>
<dbReference type="Pfam" id="PF13751">
    <property type="entry name" value="DDE_Tnp_1_6"/>
    <property type="match status" value="1"/>
</dbReference>
<reference evidence="2 3" key="1">
    <citation type="submission" date="2021-01" db="EMBL/GenBank/DDBJ databases">
        <title>Whole genome shotgun sequence of Microbispora amethystogenes NBRC 101907.</title>
        <authorList>
            <person name="Komaki H."/>
            <person name="Tamura T."/>
        </authorList>
    </citation>
    <scope>NUCLEOTIDE SEQUENCE [LARGE SCALE GENOMIC DNA]</scope>
    <source>
        <strain evidence="2 3">NBRC 101907</strain>
    </source>
</reference>
<name>A0ABQ4FML7_9ACTN</name>
<dbReference type="EMBL" id="BOOB01000053">
    <property type="protein sequence ID" value="GIH36052.1"/>
    <property type="molecule type" value="Genomic_DNA"/>
</dbReference>
<dbReference type="InterPro" id="IPR025668">
    <property type="entry name" value="Tnp_DDE_dom"/>
</dbReference>
<dbReference type="Proteomes" id="UP000651728">
    <property type="component" value="Unassembled WGS sequence"/>
</dbReference>
<dbReference type="PANTHER" id="PTHR33408:SF2">
    <property type="entry name" value="TRANSPOSASE DDE DOMAIN-CONTAINING PROTEIN"/>
    <property type="match status" value="1"/>
</dbReference>
<comment type="caution">
    <text evidence="2">The sequence shown here is derived from an EMBL/GenBank/DDBJ whole genome shotgun (WGS) entry which is preliminary data.</text>
</comment>
<sequence length="275" mass="29768">MDLDARYGLKRGAGWCGYKVHLSETCEPDAPRLIISVLTTDATVTDTEVTADIHQAMAGRGLLPAEHVVDAGYVTAAHIVTARDTHGIDLVGPVGADTHHGTADGEGPGLSQSAFTVDWDRCKVICPQGAVSISWSGQVKSSGTPISRVQFAATDCRPCPLRPACTRASPKGRYGHNLTLLPCEQQEVLDQRRQQQLTPEWKQRYDIRAGVESTISQAVRRTGIRRTRYIGLSKTRLGHVFAAAAINITRMDAWLTESPLGATRTSRLTDLALTA</sequence>
<accession>A0ABQ4FML7</accession>
<feature type="domain" description="Transposase DDE" evidence="1">
    <location>
        <begin position="125"/>
        <end position="251"/>
    </location>
</feature>
<evidence type="ECO:0000313" key="2">
    <source>
        <dbReference type="EMBL" id="GIH36052.1"/>
    </source>
</evidence>
<evidence type="ECO:0000259" key="1">
    <source>
        <dbReference type="Pfam" id="PF13751"/>
    </source>
</evidence>